<keyword evidence="1" id="KW-0812">Transmembrane</keyword>
<dbReference type="RefSeq" id="WP_003442734.1">
    <property type="nucleotide sequence ID" value="NZ_ANZB01000003.1"/>
</dbReference>
<evidence type="ECO:0000313" key="4">
    <source>
        <dbReference type="Proteomes" id="UP000028042"/>
    </source>
</evidence>
<dbReference type="PATRIC" id="fig|1262449.3.peg.1161"/>
<gene>
    <name evidence="2" type="ORF">CLPA_c27170</name>
    <name evidence="3" type="ORF">CP6013_00466</name>
</gene>
<keyword evidence="5" id="KW-1185">Reference proteome</keyword>
<dbReference type="KEGG" id="cpae:CPAST_c27170"/>
<organism evidence="2 5">
    <name type="scientific">Clostridium pasteurianum DSM 525 = ATCC 6013</name>
    <dbReference type="NCBI Taxonomy" id="1262449"/>
    <lineage>
        <taxon>Bacteria</taxon>
        <taxon>Bacillati</taxon>
        <taxon>Bacillota</taxon>
        <taxon>Clostridia</taxon>
        <taxon>Eubacteriales</taxon>
        <taxon>Clostridiaceae</taxon>
        <taxon>Clostridium</taxon>
    </lineage>
</organism>
<evidence type="ECO:0000313" key="2">
    <source>
        <dbReference type="EMBL" id="AJA52772.1"/>
    </source>
</evidence>
<feature type="transmembrane region" description="Helical" evidence="1">
    <location>
        <begin position="106"/>
        <end position="128"/>
    </location>
</feature>
<dbReference type="AlphaFoldDB" id="A0A0H3J5Q7"/>
<feature type="transmembrane region" description="Helical" evidence="1">
    <location>
        <begin position="214"/>
        <end position="240"/>
    </location>
</feature>
<accession>A0A0H3J5Q7</accession>
<feature type="transmembrane region" description="Helical" evidence="1">
    <location>
        <begin position="261"/>
        <end position="279"/>
    </location>
</feature>
<protein>
    <recommendedName>
        <fullName evidence="6">Stage II sporulation protein M</fullName>
    </recommendedName>
</protein>
<reference evidence="3 4" key="3">
    <citation type="journal article" name="Genome Announc.">
        <title>Improved Draft Genome Sequence of Clostridium pasteurianum Strain ATCC 6013 (DSM 525) Using a Hybrid Next-Generation Sequencing Approach.</title>
        <authorList>
            <person name="Pyne M.E."/>
            <person name="Utturkar S."/>
            <person name="Brown S.D."/>
            <person name="Moo-Young M."/>
            <person name="Chung D.A."/>
            <person name="Chou C.P."/>
        </authorList>
    </citation>
    <scope>NUCLEOTIDE SEQUENCE [LARGE SCALE GENOMIC DNA]</scope>
    <source>
        <strain evidence="3 4">ATCC 6013</strain>
    </source>
</reference>
<dbReference type="GeneID" id="93074846"/>
<sequence length="316" mass="35240">MNEERFIKSNSDTWRELEELSMKIHKKGIKSLSSTNVKKFLSLFRLSSHHLAYAKTHYPQSNVVMYLNSIIGKSQNYIYTVKKIPLQEIKDYICYGFPKLLKTYRWYILGSFSFFIIGTLLSLILVLYNSDNANIFLDPSLVQGIKSGRSSGNSQWNYPLMSSYIMTNNITVSLKAFVMGITLGIGTIYALFFNGALLGALTALIYSYGDPINYWSLILPHGIIELTAIFISGAAGLIIAKSILIPGEYSRIHSLIKGTKNAVSLLGGIVFMLIIAGIIEGFFTPLNIPAVIKLIFAAVTALILAIYFSLPYIIKK</sequence>
<proteinExistence type="predicted"/>
<keyword evidence="1" id="KW-0472">Membrane</keyword>
<dbReference type="eggNOG" id="COG1300">
    <property type="taxonomic scope" value="Bacteria"/>
</dbReference>
<reference evidence="2 5" key="1">
    <citation type="journal article" date="2015" name="Genome Announc.">
        <title>Complete Genome Sequence of the Nitrogen-Fixing and Solvent-Producing Clostridium pasteurianum DSM 525.</title>
        <authorList>
            <person name="Poehlein A."/>
            <person name="Grosse-Honebrink A."/>
            <person name="Zhang Y."/>
            <person name="Minton N.P."/>
            <person name="Daniel R."/>
        </authorList>
    </citation>
    <scope>NUCLEOTIDE SEQUENCE [LARGE SCALE GENOMIC DNA]</scope>
    <source>
        <strain evidence="2">DSM 525</strain>
        <strain evidence="5">DSM 525 / ATCC 6013</strain>
    </source>
</reference>
<feature type="transmembrane region" description="Helical" evidence="1">
    <location>
        <begin position="291"/>
        <end position="314"/>
    </location>
</feature>
<dbReference type="KEGG" id="cpat:CLPA_c27170"/>
<evidence type="ECO:0008006" key="6">
    <source>
        <dbReference type="Google" id="ProtNLM"/>
    </source>
</evidence>
<dbReference type="Pfam" id="PF01944">
    <property type="entry name" value="SpoIIM"/>
    <property type="match status" value="1"/>
</dbReference>
<dbReference type="PANTHER" id="PTHR35337:SF1">
    <property type="entry name" value="SLR1478 PROTEIN"/>
    <property type="match status" value="1"/>
</dbReference>
<dbReference type="Proteomes" id="UP000028042">
    <property type="component" value="Unassembled WGS sequence"/>
</dbReference>
<reference evidence="3" key="2">
    <citation type="submission" date="2015-10" db="EMBL/GenBank/DDBJ databases">
        <title>Improved Draft Genome Sequence of Clostridium pasteurianum Strain ATCC 6013 (DSM 525) Using a Hybrid Next-Generation Sequencing Approach.</title>
        <authorList>
            <person name="Pyne M.E."/>
            <person name="Utturkar S.M."/>
            <person name="Brown S.D."/>
            <person name="Moo-Young M."/>
            <person name="Chung D.A."/>
            <person name="Chou P.C."/>
        </authorList>
    </citation>
    <scope>NUCLEOTIDE SEQUENCE</scope>
    <source>
        <strain evidence="3">ATCC 6013</strain>
    </source>
</reference>
<evidence type="ECO:0000313" key="5">
    <source>
        <dbReference type="Proteomes" id="UP000030905"/>
    </source>
</evidence>
<dbReference type="PANTHER" id="PTHR35337">
    <property type="entry name" value="SLR1478 PROTEIN"/>
    <property type="match status" value="1"/>
</dbReference>
<evidence type="ECO:0000313" key="3">
    <source>
        <dbReference type="EMBL" id="KRU11219.1"/>
    </source>
</evidence>
<keyword evidence="1" id="KW-1133">Transmembrane helix</keyword>
<dbReference type="Proteomes" id="UP000030905">
    <property type="component" value="Chromosome"/>
</dbReference>
<name>A0A0H3J5Q7_CLOPA</name>
<dbReference type="EMBL" id="CP009268">
    <property type="protein sequence ID" value="AJA52772.1"/>
    <property type="molecule type" value="Genomic_DNA"/>
</dbReference>
<dbReference type="EMBL" id="JPGY02000001">
    <property type="protein sequence ID" value="KRU11219.1"/>
    <property type="molecule type" value="Genomic_DNA"/>
</dbReference>
<evidence type="ECO:0000256" key="1">
    <source>
        <dbReference type="SAM" id="Phobius"/>
    </source>
</evidence>
<dbReference type="InterPro" id="IPR002798">
    <property type="entry name" value="SpoIIM-like"/>
</dbReference>